<keyword evidence="2" id="KW-0378">Hydrolase</keyword>
<evidence type="ECO:0000256" key="2">
    <source>
        <dbReference type="ARBA" id="ARBA00022801"/>
    </source>
</evidence>
<dbReference type="InterPro" id="IPR000026">
    <property type="entry name" value="N1-like"/>
</dbReference>
<dbReference type="GO" id="GO:0016787">
    <property type="term" value="F:hydrolase activity"/>
    <property type="evidence" value="ECO:0007669"/>
    <property type="project" value="UniProtKB-KW"/>
</dbReference>
<sequence>MTKTRGAAVRGLSLLALLFALCAATVSSPAPAAATEAGINSVYPTCTMSRCADAKKAYDGWRQLNFPTSRNWYSWPYGQYNFAGGQFYNREGQLPKDHKFYEYDVYPRAKGASRDAHRIVRDTNTGTVWYSPDHYENFYKIV</sequence>
<dbReference type="InterPro" id="IPR016191">
    <property type="entry name" value="Ribonuclease/ribotoxin"/>
</dbReference>
<dbReference type="Pfam" id="PF00545">
    <property type="entry name" value="Ribonuclease"/>
    <property type="match status" value="1"/>
</dbReference>
<dbReference type="EMBL" id="SGWQ01000008">
    <property type="protein sequence ID" value="RZS34820.1"/>
    <property type="molecule type" value="Genomic_DNA"/>
</dbReference>
<dbReference type="Proteomes" id="UP000294257">
    <property type="component" value="Unassembled WGS sequence"/>
</dbReference>
<feature type="signal peptide" evidence="3">
    <location>
        <begin position="1"/>
        <end position="32"/>
    </location>
</feature>
<dbReference type="GO" id="GO:0004521">
    <property type="term" value="F:RNA endonuclease activity"/>
    <property type="evidence" value="ECO:0007669"/>
    <property type="project" value="InterPro"/>
</dbReference>
<accession>A0A4Q7KIR6</accession>
<dbReference type="Gene3D" id="3.10.450.30">
    <property type="entry name" value="Microbial ribonucleases"/>
    <property type="match status" value="1"/>
</dbReference>
<gene>
    <name evidence="4" type="ORF">EV193_108169</name>
</gene>
<dbReference type="RefSeq" id="WP_207222756.1">
    <property type="nucleotide sequence ID" value="NZ_SGWQ01000008.1"/>
</dbReference>
<evidence type="ECO:0000256" key="1">
    <source>
        <dbReference type="ARBA" id="ARBA00022722"/>
    </source>
</evidence>
<keyword evidence="1" id="KW-0540">Nuclease</keyword>
<protein>
    <submittedName>
        <fullName evidence="4">Guanyl-specific ribonuclease Sa</fullName>
    </submittedName>
</protein>
<reference evidence="4 5" key="1">
    <citation type="submission" date="2019-02" db="EMBL/GenBank/DDBJ databases">
        <title>Genomic Encyclopedia of Type Strains, Phase IV (KMG-IV): sequencing the most valuable type-strain genomes for metagenomic binning, comparative biology and taxonomic classification.</title>
        <authorList>
            <person name="Goeker M."/>
        </authorList>
    </citation>
    <scope>NUCLEOTIDE SEQUENCE [LARGE SCALE GENOMIC DNA]</scope>
    <source>
        <strain evidence="4 5">DSM 101727</strain>
    </source>
</reference>
<keyword evidence="3" id="KW-0732">Signal</keyword>
<feature type="chain" id="PRO_5020618985" evidence="3">
    <location>
        <begin position="33"/>
        <end position="142"/>
    </location>
</feature>
<comment type="caution">
    <text evidence="4">The sequence shown here is derived from an EMBL/GenBank/DDBJ whole genome shotgun (WGS) entry which is preliminary data.</text>
</comment>
<organism evidence="4 5">
    <name type="scientific">Herbihabitans rhizosphaerae</name>
    <dbReference type="NCBI Taxonomy" id="1872711"/>
    <lineage>
        <taxon>Bacteria</taxon>
        <taxon>Bacillati</taxon>
        <taxon>Actinomycetota</taxon>
        <taxon>Actinomycetes</taxon>
        <taxon>Pseudonocardiales</taxon>
        <taxon>Pseudonocardiaceae</taxon>
        <taxon>Herbihabitans</taxon>
    </lineage>
</organism>
<proteinExistence type="predicted"/>
<dbReference type="SUPFAM" id="SSF53933">
    <property type="entry name" value="Microbial ribonucleases"/>
    <property type="match status" value="1"/>
</dbReference>
<evidence type="ECO:0000313" key="5">
    <source>
        <dbReference type="Proteomes" id="UP000294257"/>
    </source>
</evidence>
<evidence type="ECO:0000256" key="3">
    <source>
        <dbReference type="SAM" id="SignalP"/>
    </source>
</evidence>
<keyword evidence="5" id="KW-1185">Reference proteome</keyword>
<name>A0A4Q7KIR6_9PSEU</name>
<dbReference type="GO" id="GO:0003723">
    <property type="term" value="F:RNA binding"/>
    <property type="evidence" value="ECO:0007669"/>
    <property type="project" value="InterPro"/>
</dbReference>
<evidence type="ECO:0000313" key="4">
    <source>
        <dbReference type="EMBL" id="RZS34820.1"/>
    </source>
</evidence>
<dbReference type="AlphaFoldDB" id="A0A4Q7KIR6"/>